<dbReference type="CTD" id="20249934"/>
<keyword evidence="1" id="KW-0472">Membrane</keyword>
<accession>V3ZTR5</accession>
<feature type="transmembrane region" description="Helical" evidence="1">
    <location>
        <begin position="50"/>
        <end position="69"/>
    </location>
</feature>
<evidence type="ECO:0000313" key="3">
    <source>
        <dbReference type="EMBL" id="ESO85935.1"/>
    </source>
</evidence>
<proteinExistence type="predicted"/>
<protein>
    <recommendedName>
        <fullName evidence="2">DUF7789 domain-containing protein</fullName>
    </recommendedName>
</protein>
<dbReference type="PANTHER" id="PTHR39299:SF1">
    <property type="entry name" value="TRANSMEMBRANE PROTEIN"/>
    <property type="match status" value="1"/>
</dbReference>
<dbReference type="AlphaFoldDB" id="V3ZTR5"/>
<dbReference type="OMA" id="IFEPAYI"/>
<keyword evidence="1" id="KW-0812">Transmembrane</keyword>
<feature type="domain" description="DUF7789" evidence="2">
    <location>
        <begin position="175"/>
        <end position="300"/>
    </location>
</feature>
<dbReference type="STRING" id="225164.V3ZTR5"/>
<gene>
    <name evidence="3" type="ORF">LOTGIDRAFT_235699</name>
</gene>
<organism evidence="3 4">
    <name type="scientific">Lottia gigantea</name>
    <name type="common">Giant owl limpet</name>
    <dbReference type="NCBI Taxonomy" id="225164"/>
    <lineage>
        <taxon>Eukaryota</taxon>
        <taxon>Metazoa</taxon>
        <taxon>Spiralia</taxon>
        <taxon>Lophotrochozoa</taxon>
        <taxon>Mollusca</taxon>
        <taxon>Gastropoda</taxon>
        <taxon>Patellogastropoda</taxon>
        <taxon>Lottioidea</taxon>
        <taxon>Lottiidae</taxon>
        <taxon>Lottia</taxon>
    </lineage>
</organism>
<dbReference type="RefSeq" id="XP_009063437.1">
    <property type="nucleotide sequence ID" value="XM_009065189.1"/>
</dbReference>
<name>V3ZTR5_LOTGI</name>
<dbReference type="InterPro" id="IPR056691">
    <property type="entry name" value="DUF7789"/>
</dbReference>
<feature type="domain" description="DUF7789" evidence="2">
    <location>
        <begin position="37"/>
        <end position="155"/>
    </location>
</feature>
<dbReference type="PANTHER" id="PTHR39299">
    <property type="entry name" value="TRANSMEMBRANE PROTEIN"/>
    <property type="match status" value="1"/>
</dbReference>
<keyword evidence="4" id="KW-1185">Reference proteome</keyword>
<dbReference type="Pfam" id="PF25044">
    <property type="entry name" value="DUF7789"/>
    <property type="match status" value="2"/>
</dbReference>
<dbReference type="GeneID" id="20249934"/>
<reference evidence="3 4" key="1">
    <citation type="journal article" date="2013" name="Nature">
        <title>Insights into bilaterian evolution from three spiralian genomes.</title>
        <authorList>
            <person name="Simakov O."/>
            <person name="Marletaz F."/>
            <person name="Cho S.J."/>
            <person name="Edsinger-Gonzales E."/>
            <person name="Havlak P."/>
            <person name="Hellsten U."/>
            <person name="Kuo D.H."/>
            <person name="Larsson T."/>
            <person name="Lv J."/>
            <person name="Arendt D."/>
            <person name="Savage R."/>
            <person name="Osoegawa K."/>
            <person name="de Jong P."/>
            <person name="Grimwood J."/>
            <person name="Chapman J.A."/>
            <person name="Shapiro H."/>
            <person name="Aerts A."/>
            <person name="Otillar R.P."/>
            <person name="Terry A.Y."/>
            <person name="Boore J.L."/>
            <person name="Grigoriev I.V."/>
            <person name="Lindberg D.R."/>
            <person name="Seaver E.C."/>
            <person name="Weisblat D.A."/>
            <person name="Putnam N.H."/>
            <person name="Rokhsar D.S."/>
        </authorList>
    </citation>
    <scope>NUCLEOTIDE SEQUENCE [LARGE SCALE GENOMIC DNA]</scope>
</reference>
<dbReference type="OrthoDB" id="2448307at2759"/>
<dbReference type="KEGG" id="lgi:LOTGIDRAFT_235699"/>
<keyword evidence="1" id="KW-1133">Transmembrane helix</keyword>
<evidence type="ECO:0000256" key="1">
    <source>
        <dbReference type="SAM" id="Phobius"/>
    </source>
</evidence>
<sequence length="335" mass="36983">MSDTDQIVPARELGDQPLSFADLGIPTGPQVTDTFLGKARRIQDVEKTEILFVVLSCLSIIATAVLSIYKMATTSVTDTDFTFALLLLVNAGFCIFYVIHGVLKERAYELGILLIAVVGIVLYSVLNFSLVDKRGPVKIARLVIVCVMSPPIMLFCVKYGLDYYRSGNLIFRTIGANATLQGICKTLYLFHDLLKLDLQLGISMVILILNSTVDVALDDYIILSVGGVFSIIWFIIGFFSSRNENTVGMVFFFLGSPVEPAYVLYKMVKSAEQVDTNLKSASLTCGVLALGFRVILIIYSVLVWRNFGKGLKEKEISSKTTDYKSNQQATTENPE</sequence>
<feature type="transmembrane region" description="Helical" evidence="1">
    <location>
        <begin position="138"/>
        <end position="157"/>
    </location>
</feature>
<feature type="transmembrane region" description="Helical" evidence="1">
    <location>
        <begin position="107"/>
        <end position="126"/>
    </location>
</feature>
<feature type="transmembrane region" description="Helical" evidence="1">
    <location>
        <begin position="81"/>
        <end position="100"/>
    </location>
</feature>
<feature type="transmembrane region" description="Helical" evidence="1">
    <location>
        <begin position="281"/>
        <end position="304"/>
    </location>
</feature>
<dbReference type="EMBL" id="KB203219">
    <property type="protein sequence ID" value="ESO85935.1"/>
    <property type="molecule type" value="Genomic_DNA"/>
</dbReference>
<feature type="transmembrane region" description="Helical" evidence="1">
    <location>
        <begin position="220"/>
        <end position="239"/>
    </location>
</feature>
<dbReference type="HOGENOM" id="CLU_068980_0_0_1"/>
<feature type="transmembrane region" description="Helical" evidence="1">
    <location>
        <begin position="169"/>
        <end position="190"/>
    </location>
</feature>
<dbReference type="Proteomes" id="UP000030746">
    <property type="component" value="Unassembled WGS sequence"/>
</dbReference>
<feature type="transmembrane region" description="Helical" evidence="1">
    <location>
        <begin position="246"/>
        <end position="265"/>
    </location>
</feature>
<evidence type="ECO:0000259" key="2">
    <source>
        <dbReference type="Pfam" id="PF25044"/>
    </source>
</evidence>
<evidence type="ECO:0000313" key="4">
    <source>
        <dbReference type="Proteomes" id="UP000030746"/>
    </source>
</evidence>